<dbReference type="Proteomes" id="UP000244066">
    <property type="component" value="Unassembled WGS sequence"/>
</dbReference>
<dbReference type="InterPro" id="IPR041698">
    <property type="entry name" value="Methyltransf_25"/>
</dbReference>
<sequence>MLDSLSSLLRRPTRYSKSLGPIGDLERHVQPDWWKHIFDSVYLMTDGDVVNDPKITKEEVDIVIRALDLKQDDRILDLCCGHGRHSLELARRGFKNVEGLDISKYLISVARAHASEEGLNVKFTEGDARHLPYPNEYFDAVLILGNSFGYFDDAKDDLRVLNEVHRVLKQHGKVLIDLTNGDYVRKNYEPRSWEWIDDKHLVCRERTLSRDGRRLLAREVVIHVDNGVLADQFYGVRLYSFEELKALLLEAGLVDVRLHETLFTTSSRGQDMGMMGSRLIVSARKGVKPQNHYVPFEELKTVVVLLGDPRRRDPVKPNGVFDEDDLFAINELKKALSCINGYRFVYIDDHERMLEELMRMRDSIHLVLNLCDEGYMNDPFKELHVPALLEVLGIPYTGADPRCLAYCYDKSFVKSVARDLGIPTPKSVLVRGPSDLDEMRLEFPIIVKPNFGDNSYGITYKSIAKNEDELKGIISWMRGSLGYDGPVLLEEYIEGEDLSVGIVGNLPDDYLVLPIIKEDYSQVPVEFPRICCYEAKWLKGTPYDKVTSTRADIPENTRILLEKWCLLLFERFGCRDYARFDWRLGGDGIPRLLEVNPNPGWVWDGHLNKMASLAGISYPELLRMIIASAEKRLAFKKMFKGIKVKELVDEIWRRGFL</sequence>
<dbReference type="PANTHER" id="PTHR23132:SF23">
    <property type="entry name" value="D-ALANINE--D-ALANINE LIGASE B"/>
    <property type="match status" value="1"/>
</dbReference>
<dbReference type="CDD" id="cd02440">
    <property type="entry name" value="AdoMet_MTases"/>
    <property type="match status" value="1"/>
</dbReference>
<protein>
    <submittedName>
        <fullName evidence="5">D-alanine--D-alanine ligase</fullName>
    </submittedName>
</protein>
<dbReference type="Gene3D" id="2.20.25.110">
    <property type="entry name" value="S-adenosyl-L-methionine-dependent methyltransferases"/>
    <property type="match status" value="1"/>
</dbReference>
<dbReference type="PROSITE" id="PS50975">
    <property type="entry name" value="ATP_GRASP"/>
    <property type="match status" value="1"/>
</dbReference>
<dbReference type="Gene3D" id="3.40.50.150">
    <property type="entry name" value="Vaccinia Virus protein VP39"/>
    <property type="match status" value="1"/>
</dbReference>
<dbReference type="InterPro" id="IPR011095">
    <property type="entry name" value="Dala_Dala_lig_C"/>
</dbReference>
<reference evidence="5 6" key="1">
    <citation type="submission" date="2017-04" db="EMBL/GenBank/DDBJ databases">
        <title>Draft Aigarchaeota genome from a New Zealand hot spring.</title>
        <authorList>
            <person name="Reysenbach A.-L."/>
            <person name="Donaho J.A."/>
            <person name="Gerhart J."/>
            <person name="Kelley J.F."/>
            <person name="Kouba K."/>
            <person name="Podar M."/>
            <person name="Stott M."/>
        </authorList>
    </citation>
    <scope>NUCLEOTIDE SEQUENCE [LARGE SCALE GENOMIC DNA]</scope>
    <source>
        <strain evidence="5">NZ13_MG1</strain>
    </source>
</reference>
<evidence type="ECO:0000259" key="4">
    <source>
        <dbReference type="PROSITE" id="PS50975"/>
    </source>
</evidence>
<dbReference type="InterPro" id="IPR011761">
    <property type="entry name" value="ATP-grasp"/>
</dbReference>
<comment type="caution">
    <text evidence="5">The sequence shown here is derived from an EMBL/GenBank/DDBJ whole genome shotgun (WGS) entry which is preliminary data.</text>
</comment>
<name>A0A2R7Y0S9_9ARCH</name>
<comment type="similarity">
    <text evidence="1">Belongs to the D-alanine--D-alanine ligase family.</text>
</comment>
<evidence type="ECO:0000313" key="6">
    <source>
        <dbReference type="Proteomes" id="UP000244066"/>
    </source>
</evidence>
<dbReference type="Pfam" id="PF07478">
    <property type="entry name" value="Dala_Dala_lig_C"/>
    <property type="match status" value="1"/>
</dbReference>
<keyword evidence="3" id="KW-0547">Nucleotide-binding</keyword>
<organism evidence="5 6">
    <name type="scientific">Candidatus Terraquivivens tikiterensis</name>
    <dbReference type="NCBI Taxonomy" id="1980982"/>
    <lineage>
        <taxon>Archaea</taxon>
        <taxon>Nitrososphaerota</taxon>
        <taxon>Candidatus Wolframiiraptoraceae</taxon>
        <taxon>Candidatus Terraquivivens</taxon>
    </lineage>
</organism>
<evidence type="ECO:0000256" key="3">
    <source>
        <dbReference type="PROSITE-ProRule" id="PRU00409"/>
    </source>
</evidence>
<dbReference type="GO" id="GO:0046872">
    <property type="term" value="F:metal ion binding"/>
    <property type="evidence" value="ECO:0007669"/>
    <property type="project" value="InterPro"/>
</dbReference>
<evidence type="ECO:0000313" key="5">
    <source>
        <dbReference type="EMBL" id="PUA31049.1"/>
    </source>
</evidence>
<keyword evidence="2 5" id="KW-0436">Ligase</keyword>
<evidence type="ECO:0000256" key="1">
    <source>
        <dbReference type="ARBA" id="ARBA00010871"/>
    </source>
</evidence>
<dbReference type="Gene3D" id="3.30.1490.20">
    <property type="entry name" value="ATP-grasp fold, A domain"/>
    <property type="match status" value="1"/>
</dbReference>
<dbReference type="InterPro" id="IPR029063">
    <property type="entry name" value="SAM-dependent_MTases_sf"/>
</dbReference>
<dbReference type="Gene3D" id="3.30.470.20">
    <property type="entry name" value="ATP-grasp fold, B domain"/>
    <property type="match status" value="1"/>
</dbReference>
<accession>A0A2R7Y0S9</accession>
<proteinExistence type="inferred from homology"/>
<dbReference type="InterPro" id="IPR013815">
    <property type="entry name" value="ATP_grasp_subdomain_1"/>
</dbReference>
<dbReference type="SUPFAM" id="SSF56059">
    <property type="entry name" value="Glutathione synthetase ATP-binding domain-like"/>
    <property type="match status" value="1"/>
</dbReference>
<dbReference type="GO" id="GO:0008716">
    <property type="term" value="F:D-alanine-D-alanine ligase activity"/>
    <property type="evidence" value="ECO:0007669"/>
    <property type="project" value="InterPro"/>
</dbReference>
<dbReference type="GO" id="GO:0005524">
    <property type="term" value="F:ATP binding"/>
    <property type="evidence" value="ECO:0007669"/>
    <property type="project" value="UniProtKB-UniRule"/>
</dbReference>
<dbReference type="PANTHER" id="PTHR23132">
    <property type="entry name" value="D-ALANINE--D-ALANINE LIGASE"/>
    <property type="match status" value="1"/>
</dbReference>
<dbReference type="Pfam" id="PF13649">
    <property type="entry name" value="Methyltransf_25"/>
    <property type="match status" value="1"/>
</dbReference>
<dbReference type="EMBL" id="NDWU01000030">
    <property type="protein sequence ID" value="PUA31049.1"/>
    <property type="molecule type" value="Genomic_DNA"/>
</dbReference>
<dbReference type="SUPFAM" id="SSF53335">
    <property type="entry name" value="S-adenosyl-L-methionine-dependent methyltransferases"/>
    <property type="match status" value="1"/>
</dbReference>
<evidence type="ECO:0000256" key="2">
    <source>
        <dbReference type="ARBA" id="ARBA00022598"/>
    </source>
</evidence>
<keyword evidence="3" id="KW-0067">ATP-binding</keyword>
<dbReference type="AlphaFoldDB" id="A0A2R7Y0S9"/>
<feature type="domain" description="ATP-grasp" evidence="4">
    <location>
        <begin position="414"/>
        <end position="627"/>
    </location>
</feature>
<gene>
    <name evidence="5" type="ORF">B9J98_08005</name>
</gene>